<evidence type="ECO:0008006" key="5">
    <source>
        <dbReference type="Google" id="ProtNLM"/>
    </source>
</evidence>
<evidence type="ECO:0000313" key="4">
    <source>
        <dbReference type="Proteomes" id="UP001151760"/>
    </source>
</evidence>
<proteinExistence type="predicted"/>
<feature type="compositionally biased region" description="Low complexity" evidence="2">
    <location>
        <begin position="528"/>
        <end position="540"/>
    </location>
</feature>
<sequence>MARQCLKPKRKRDATWFREKVLLVEAQGNGKVLNEEELEFLADPGVVEGPVTQSVITHNVSYQADDLDAYDSDCDEISTAKAVLMANLSSYGSDVLSEDMNSSAQQDAMILSVFEQLSHQVTNCNKVNKNNLIANESLSGELERYKERVKLLEERQNVDLSTREKLIIDDITRDKNAQFADFEKEINSLKQTLSEQLKEKESLTKTFNVFKTHPRKRKLRILITKLLWKIKLKNWTISCIKWVNLPQQIRPMLYDDSVIAKETNVISIADSEETLMLKEESRSKMILKQSDQMVLGKKVNIKPINYAELYRLSEDFGKLFVPQQELSDEQAFRLQTSHPNTDQSASSPVKIKAPWELPKKGGWGFEHTKVVFLKEIIPFVKTLKDIFNVFDKDLLNEVTEVQTVFNQMEAAVQQYHVNKQYVNNFVKVNSSVVMNDSVNYVEMYSKCLELEAELIKQQSMVEKDEYNIFSKRFSELEQHCISLEVAIIKNDLRKLKGKDIVDNATTIAPGMYKLAQDTCPDIHQPRVSPSTSASGSKPSGNIKNDRIPRTPSSNEKNKHLVKGSKALCSICNECLFDANHVMCLIDHVNSMNVRAKSASKKHKNRKEWKPTRKVINSVGYKWKPTRRTFTLVGNACPLTRLTATSKVRLRVPIPLEVVAPNQIVTRVYTRRPKVPKSVQHSKPKVAKSMTANRMEPGTSQGFDTSVAPSSSSFIDCRLSKLFCGIWTLDAPST</sequence>
<protein>
    <recommendedName>
        <fullName evidence="5">Integrase, catalytic region, zinc finger, CCHC-type, peptidase aspartic, catalytic</fullName>
    </recommendedName>
</protein>
<reference evidence="3" key="1">
    <citation type="journal article" date="2022" name="Int. J. Mol. Sci.">
        <title>Draft Genome of Tanacetum Coccineum: Genomic Comparison of Closely Related Tanacetum-Family Plants.</title>
        <authorList>
            <person name="Yamashiro T."/>
            <person name="Shiraishi A."/>
            <person name="Nakayama K."/>
            <person name="Satake H."/>
        </authorList>
    </citation>
    <scope>NUCLEOTIDE SEQUENCE</scope>
</reference>
<accession>A0ABQ4WEN6</accession>
<feature type="region of interest" description="Disordered" evidence="2">
    <location>
        <begin position="523"/>
        <end position="558"/>
    </location>
</feature>
<evidence type="ECO:0000313" key="3">
    <source>
        <dbReference type="EMBL" id="GJS51336.1"/>
    </source>
</evidence>
<keyword evidence="1" id="KW-0175">Coiled coil</keyword>
<name>A0ABQ4WEN6_9ASTR</name>
<comment type="caution">
    <text evidence="3">The sequence shown here is derived from an EMBL/GenBank/DDBJ whole genome shotgun (WGS) entry which is preliminary data.</text>
</comment>
<dbReference type="EMBL" id="BQNB010008578">
    <property type="protein sequence ID" value="GJS51336.1"/>
    <property type="molecule type" value="Genomic_DNA"/>
</dbReference>
<evidence type="ECO:0000256" key="2">
    <source>
        <dbReference type="SAM" id="MobiDB-lite"/>
    </source>
</evidence>
<evidence type="ECO:0000256" key="1">
    <source>
        <dbReference type="SAM" id="Coils"/>
    </source>
</evidence>
<keyword evidence="4" id="KW-1185">Reference proteome</keyword>
<dbReference type="Proteomes" id="UP001151760">
    <property type="component" value="Unassembled WGS sequence"/>
</dbReference>
<gene>
    <name evidence="3" type="ORF">Tco_0624698</name>
</gene>
<feature type="coiled-coil region" evidence="1">
    <location>
        <begin position="179"/>
        <end position="206"/>
    </location>
</feature>
<reference evidence="3" key="2">
    <citation type="submission" date="2022-01" db="EMBL/GenBank/DDBJ databases">
        <authorList>
            <person name="Yamashiro T."/>
            <person name="Shiraishi A."/>
            <person name="Satake H."/>
            <person name="Nakayama K."/>
        </authorList>
    </citation>
    <scope>NUCLEOTIDE SEQUENCE</scope>
</reference>
<organism evidence="3 4">
    <name type="scientific">Tanacetum coccineum</name>
    <dbReference type="NCBI Taxonomy" id="301880"/>
    <lineage>
        <taxon>Eukaryota</taxon>
        <taxon>Viridiplantae</taxon>
        <taxon>Streptophyta</taxon>
        <taxon>Embryophyta</taxon>
        <taxon>Tracheophyta</taxon>
        <taxon>Spermatophyta</taxon>
        <taxon>Magnoliopsida</taxon>
        <taxon>eudicotyledons</taxon>
        <taxon>Gunneridae</taxon>
        <taxon>Pentapetalae</taxon>
        <taxon>asterids</taxon>
        <taxon>campanulids</taxon>
        <taxon>Asterales</taxon>
        <taxon>Asteraceae</taxon>
        <taxon>Asteroideae</taxon>
        <taxon>Anthemideae</taxon>
        <taxon>Anthemidinae</taxon>
        <taxon>Tanacetum</taxon>
    </lineage>
</organism>